<dbReference type="STRING" id="6573.A0A210QA55"/>
<comment type="similarity">
    <text evidence="10">Belongs to the glycosyltransferase 14 family.</text>
</comment>
<dbReference type="Pfam" id="PF02485">
    <property type="entry name" value="Branch"/>
    <property type="match status" value="1"/>
</dbReference>
<dbReference type="PANTHER" id="PTHR19297">
    <property type="entry name" value="GLYCOSYLTRANSFERASE 14 FAMILY MEMBER"/>
    <property type="match status" value="1"/>
</dbReference>
<dbReference type="AlphaFoldDB" id="A0A210QA55"/>
<keyword evidence="9" id="KW-0325">Glycoprotein</keyword>
<keyword evidence="4 11" id="KW-0808">Transferase</keyword>
<comment type="caution">
    <text evidence="11">The sequence shown here is derived from an EMBL/GenBank/DDBJ whole genome shotgun (WGS) entry which is preliminary data.</text>
</comment>
<dbReference type="OrthoDB" id="2019572at2759"/>
<evidence type="ECO:0000256" key="5">
    <source>
        <dbReference type="ARBA" id="ARBA00022692"/>
    </source>
</evidence>
<evidence type="ECO:0000256" key="10">
    <source>
        <dbReference type="ARBA" id="ARBA00038150"/>
    </source>
</evidence>
<comment type="pathway">
    <text evidence="2">Protein modification; protein glycosylation.</text>
</comment>
<evidence type="ECO:0000256" key="7">
    <source>
        <dbReference type="ARBA" id="ARBA00022989"/>
    </source>
</evidence>
<dbReference type="GO" id="GO:0008375">
    <property type="term" value="F:acetylglucosaminyltransferase activity"/>
    <property type="evidence" value="ECO:0007669"/>
    <property type="project" value="TreeGrafter"/>
</dbReference>
<name>A0A210QA55_MIZYE</name>
<accession>A0A210QA55</accession>
<dbReference type="EMBL" id="NEDP02004422">
    <property type="protein sequence ID" value="OWF45617.1"/>
    <property type="molecule type" value="Genomic_DNA"/>
</dbReference>
<keyword evidence="3 11" id="KW-0328">Glycosyltransferase</keyword>
<protein>
    <submittedName>
        <fullName evidence="11">Beta-1,3-galactosyl-O-glycosyl-glycoprotein beta-1,6-N-acetylglucosaminyltransferase</fullName>
    </submittedName>
</protein>
<evidence type="ECO:0000256" key="3">
    <source>
        <dbReference type="ARBA" id="ARBA00022676"/>
    </source>
</evidence>
<proteinExistence type="inferred from homology"/>
<keyword evidence="8" id="KW-0472">Membrane</keyword>
<keyword evidence="7" id="KW-1133">Transmembrane helix</keyword>
<evidence type="ECO:0000256" key="2">
    <source>
        <dbReference type="ARBA" id="ARBA00004922"/>
    </source>
</evidence>
<evidence type="ECO:0000256" key="1">
    <source>
        <dbReference type="ARBA" id="ARBA00004606"/>
    </source>
</evidence>
<dbReference type="PANTHER" id="PTHR19297:SF181">
    <property type="entry name" value="PROTEIN XYLOSYLTRANSFERASE"/>
    <property type="match status" value="1"/>
</dbReference>
<evidence type="ECO:0000256" key="6">
    <source>
        <dbReference type="ARBA" id="ARBA00022968"/>
    </source>
</evidence>
<keyword evidence="6" id="KW-0735">Signal-anchor</keyword>
<evidence type="ECO:0000256" key="4">
    <source>
        <dbReference type="ARBA" id="ARBA00022679"/>
    </source>
</evidence>
<organism evidence="11 12">
    <name type="scientific">Mizuhopecten yessoensis</name>
    <name type="common">Japanese scallop</name>
    <name type="synonym">Patinopecten yessoensis</name>
    <dbReference type="NCBI Taxonomy" id="6573"/>
    <lineage>
        <taxon>Eukaryota</taxon>
        <taxon>Metazoa</taxon>
        <taxon>Spiralia</taxon>
        <taxon>Lophotrochozoa</taxon>
        <taxon>Mollusca</taxon>
        <taxon>Bivalvia</taxon>
        <taxon>Autobranchia</taxon>
        <taxon>Pteriomorphia</taxon>
        <taxon>Pectinida</taxon>
        <taxon>Pectinoidea</taxon>
        <taxon>Pectinidae</taxon>
        <taxon>Mizuhopecten</taxon>
    </lineage>
</organism>
<comment type="subcellular location">
    <subcellularLocation>
        <location evidence="1">Membrane</location>
        <topology evidence="1">Single-pass type II membrane protein</topology>
    </subcellularLocation>
</comment>
<dbReference type="InterPro" id="IPR003406">
    <property type="entry name" value="Glyco_trans_14"/>
</dbReference>
<gene>
    <name evidence="11" type="ORF">KP79_PYT05920</name>
</gene>
<dbReference type="GO" id="GO:0016020">
    <property type="term" value="C:membrane"/>
    <property type="evidence" value="ECO:0007669"/>
    <property type="project" value="UniProtKB-SubCell"/>
</dbReference>
<evidence type="ECO:0000256" key="9">
    <source>
        <dbReference type="ARBA" id="ARBA00023180"/>
    </source>
</evidence>
<evidence type="ECO:0000313" key="11">
    <source>
        <dbReference type="EMBL" id="OWF45617.1"/>
    </source>
</evidence>
<keyword evidence="12" id="KW-1185">Reference proteome</keyword>
<evidence type="ECO:0000256" key="8">
    <source>
        <dbReference type="ARBA" id="ARBA00023136"/>
    </source>
</evidence>
<evidence type="ECO:0000313" key="12">
    <source>
        <dbReference type="Proteomes" id="UP000242188"/>
    </source>
</evidence>
<keyword evidence="5" id="KW-0812">Transmembrane</keyword>
<sequence length="446" mass="51627">MWKKRKLKILSLLITFGLIITFLIQNNVVLDNRLIRSPYLLRNLSTSNEFPSVHVIKNSLNGPQRQVLNVECAKIIEGDQSEINKAKQISVADVKNITLAENLYIELTKDCAKFKRDRRYMGIETVSYEERNFPVAYSILLYKDVGQAERLLRAIYRPHNIYCLHVDLSAKHVVHEAVRSIVKCFDNIFITSKLEDVLYEGMSRLRADLNCMRDLLAAKVKWKYFINLPSQQFPLKTNRELVKILRLYNGANDIEGITEPGRMMSARYKTKFVVIGKKLHNTGKKKEDPPHNISVVKGSAYGIFSRKFVDFILNNQTSKDLLVWLEEVKSPDEYYWATLHHDQNVRAPGGYTGVPDKKPWLATYAIWGGVSVCRGRFVRGVCVYGAGDLQELVSRKEIFANKFYYDYQPMALACMEEWLRNKTYSGLPFETYFYQNLPFLGRDEKT</sequence>
<dbReference type="Proteomes" id="UP000242188">
    <property type="component" value="Unassembled WGS sequence"/>
</dbReference>
<reference evidence="11 12" key="1">
    <citation type="journal article" date="2017" name="Nat. Ecol. Evol.">
        <title>Scallop genome provides insights into evolution of bilaterian karyotype and development.</title>
        <authorList>
            <person name="Wang S."/>
            <person name="Zhang J."/>
            <person name="Jiao W."/>
            <person name="Li J."/>
            <person name="Xun X."/>
            <person name="Sun Y."/>
            <person name="Guo X."/>
            <person name="Huan P."/>
            <person name="Dong B."/>
            <person name="Zhang L."/>
            <person name="Hu X."/>
            <person name="Sun X."/>
            <person name="Wang J."/>
            <person name="Zhao C."/>
            <person name="Wang Y."/>
            <person name="Wang D."/>
            <person name="Huang X."/>
            <person name="Wang R."/>
            <person name="Lv J."/>
            <person name="Li Y."/>
            <person name="Zhang Z."/>
            <person name="Liu B."/>
            <person name="Lu W."/>
            <person name="Hui Y."/>
            <person name="Liang J."/>
            <person name="Zhou Z."/>
            <person name="Hou R."/>
            <person name="Li X."/>
            <person name="Liu Y."/>
            <person name="Li H."/>
            <person name="Ning X."/>
            <person name="Lin Y."/>
            <person name="Zhao L."/>
            <person name="Xing Q."/>
            <person name="Dou J."/>
            <person name="Li Y."/>
            <person name="Mao J."/>
            <person name="Guo H."/>
            <person name="Dou H."/>
            <person name="Li T."/>
            <person name="Mu C."/>
            <person name="Jiang W."/>
            <person name="Fu Q."/>
            <person name="Fu X."/>
            <person name="Miao Y."/>
            <person name="Liu J."/>
            <person name="Yu Q."/>
            <person name="Li R."/>
            <person name="Liao H."/>
            <person name="Li X."/>
            <person name="Kong Y."/>
            <person name="Jiang Z."/>
            <person name="Chourrout D."/>
            <person name="Li R."/>
            <person name="Bao Z."/>
        </authorList>
    </citation>
    <scope>NUCLEOTIDE SEQUENCE [LARGE SCALE GENOMIC DNA]</scope>
    <source>
        <strain evidence="11 12">PY_sf001</strain>
    </source>
</reference>